<dbReference type="CDD" id="cd02933">
    <property type="entry name" value="OYE_like_FMN"/>
    <property type="match status" value="1"/>
</dbReference>
<name>A0A8T1W255_9STRA</name>
<dbReference type="Pfam" id="PF00724">
    <property type="entry name" value="Oxidored_FMN"/>
    <property type="match status" value="1"/>
</dbReference>
<evidence type="ECO:0000313" key="5">
    <source>
        <dbReference type="EMBL" id="KAG7386638.1"/>
    </source>
</evidence>
<dbReference type="AlphaFoldDB" id="A0A8T1W255"/>
<comment type="similarity">
    <text evidence="2">Belongs to the NADH:flavin oxidoreductase/NADH oxidase family.</text>
</comment>
<dbReference type="GO" id="GO:0005829">
    <property type="term" value="C:cytosol"/>
    <property type="evidence" value="ECO:0007669"/>
    <property type="project" value="UniProtKB-ARBA"/>
</dbReference>
<organism evidence="5 6">
    <name type="scientific">Phytophthora pseudosyringae</name>
    <dbReference type="NCBI Taxonomy" id="221518"/>
    <lineage>
        <taxon>Eukaryota</taxon>
        <taxon>Sar</taxon>
        <taxon>Stramenopiles</taxon>
        <taxon>Oomycota</taxon>
        <taxon>Peronosporomycetes</taxon>
        <taxon>Peronosporales</taxon>
        <taxon>Peronosporaceae</taxon>
        <taxon>Phytophthora</taxon>
    </lineage>
</organism>
<dbReference type="InterPro" id="IPR045247">
    <property type="entry name" value="Oye-like"/>
</dbReference>
<evidence type="ECO:0000313" key="6">
    <source>
        <dbReference type="Proteomes" id="UP000694044"/>
    </source>
</evidence>
<dbReference type="Proteomes" id="UP000694044">
    <property type="component" value="Unassembled WGS sequence"/>
</dbReference>
<gene>
    <name evidence="5" type="primary">OPR1_19</name>
    <name evidence="5" type="ORF">PHYPSEUDO_015422</name>
</gene>
<accession>A0A8T1W255</accession>
<sequence length="381" mass="41441">MASKMLKLFSPLALGGMKSPVHLQHRVVMAPLTRLRTGETGVPTALVTEYYAQRSTPGGLIVAEATNISPTARGYFGSPGLYTKEQVDGWKRVTRAVHDKEGKIFVQLWHSGRVGHTLNQPNGEQPVSSSSAPFKDATSVAVTREGRQPYSIPRALETHEIPGIVADYKRAAECAIEAGFDGVELHGANGYLLEQFLCDSVNSRTDEYGGSIENRARLTLEALAGVLSSLESSQVAIRVSPYGNTFGCTDSTPEEMYSYLLKKLSPLDLAYLHIVEPRGLHPTVQNVPEGGTTRFSRALYDGVLMTSSGFNRTEGIHVTESGLADCVAYGRSFIANPDLVHRLELDAPWNACDFKTFYPLPNVPMSAGYTDYPALEVKAKA</sequence>
<evidence type="ECO:0000256" key="3">
    <source>
        <dbReference type="ARBA" id="ARBA00023002"/>
    </source>
</evidence>
<comment type="caution">
    <text evidence="5">The sequence shown here is derived from an EMBL/GenBank/DDBJ whole genome shotgun (WGS) entry which is preliminary data.</text>
</comment>
<comment type="cofactor">
    <cofactor evidence="1">
        <name>FMN</name>
        <dbReference type="ChEBI" id="CHEBI:58210"/>
    </cofactor>
</comment>
<dbReference type="GO" id="GO:0016628">
    <property type="term" value="F:oxidoreductase activity, acting on the CH-CH group of donors, NAD or NADP as acceptor"/>
    <property type="evidence" value="ECO:0007669"/>
    <property type="project" value="UniProtKB-ARBA"/>
</dbReference>
<dbReference type="PANTHER" id="PTHR22893:SF91">
    <property type="entry name" value="NADPH DEHYDROGENASE 2-RELATED"/>
    <property type="match status" value="1"/>
</dbReference>
<keyword evidence="3" id="KW-0560">Oxidoreductase</keyword>
<feature type="domain" description="NADH:flavin oxidoreductase/NADH oxidase N-terminal" evidence="4">
    <location>
        <begin position="7"/>
        <end position="345"/>
    </location>
</feature>
<evidence type="ECO:0000259" key="4">
    <source>
        <dbReference type="Pfam" id="PF00724"/>
    </source>
</evidence>
<evidence type="ECO:0000256" key="1">
    <source>
        <dbReference type="ARBA" id="ARBA00001917"/>
    </source>
</evidence>
<protein>
    <submittedName>
        <fullName evidence="5">12-oxophytodienoate reductase 1</fullName>
    </submittedName>
</protein>
<dbReference type="FunFam" id="3.20.20.70:FF:000059">
    <property type="entry name" value="N-ethylmaleimide reductase, FMN-linked"/>
    <property type="match status" value="1"/>
</dbReference>
<proteinExistence type="inferred from homology"/>
<dbReference type="OrthoDB" id="1663137at2759"/>
<dbReference type="InterPro" id="IPR001155">
    <property type="entry name" value="OxRdtase_FMN_N"/>
</dbReference>
<dbReference type="GO" id="GO:0010181">
    <property type="term" value="F:FMN binding"/>
    <property type="evidence" value="ECO:0007669"/>
    <property type="project" value="InterPro"/>
</dbReference>
<reference evidence="5" key="1">
    <citation type="submission" date="2021-02" db="EMBL/GenBank/DDBJ databases">
        <authorList>
            <person name="Palmer J.M."/>
        </authorList>
    </citation>
    <scope>NUCLEOTIDE SEQUENCE</scope>
    <source>
        <strain evidence="5">SCRP734</strain>
    </source>
</reference>
<evidence type="ECO:0000256" key="2">
    <source>
        <dbReference type="ARBA" id="ARBA00005979"/>
    </source>
</evidence>
<keyword evidence="6" id="KW-1185">Reference proteome</keyword>
<dbReference type="EMBL" id="JAGDFM010000096">
    <property type="protein sequence ID" value="KAG7386638.1"/>
    <property type="molecule type" value="Genomic_DNA"/>
</dbReference>
<dbReference type="PANTHER" id="PTHR22893">
    <property type="entry name" value="NADH OXIDOREDUCTASE-RELATED"/>
    <property type="match status" value="1"/>
</dbReference>